<dbReference type="AlphaFoldDB" id="A0A4R7B9N9"/>
<keyword evidence="2 5" id="KW-0812">Transmembrane</keyword>
<dbReference type="OrthoDB" id="5288149at2"/>
<organism evidence="7 8">
    <name type="scientific">Paludibacterium purpuratum</name>
    <dbReference type="NCBI Taxonomy" id="1144873"/>
    <lineage>
        <taxon>Bacteria</taxon>
        <taxon>Pseudomonadati</taxon>
        <taxon>Pseudomonadota</taxon>
        <taxon>Betaproteobacteria</taxon>
        <taxon>Neisseriales</taxon>
        <taxon>Chromobacteriaceae</taxon>
        <taxon>Paludibacterium</taxon>
    </lineage>
</organism>
<evidence type="ECO:0000256" key="2">
    <source>
        <dbReference type="ARBA" id="ARBA00022692"/>
    </source>
</evidence>
<evidence type="ECO:0000256" key="1">
    <source>
        <dbReference type="ARBA" id="ARBA00004167"/>
    </source>
</evidence>
<evidence type="ECO:0000313" key="8">
    <source>
        <dbReference type="Proteomes" id="UP000295611"/>
    </source>
</evidence>
<gene>
    <name evidence="7" type="ORF">DFP86_10432</name>
</gene>
<evidence type="ECO:0000256" key="5">
    <source>
        <dbReference type="SAM" id="Phobius"/>
    </source>
</evidence>
<dbReference type="PANTHER" id="PTHR36985:SF1">
    <property type="entry name" value="TRANSLOCATION AND ASSEMBLY MODULE SUBUNIT TAMB"/>
    <property type="match status" value="1"/>
</dbReference>
<dbReference type="Proteomes" id="UP000295611">
    <property type="component" value="Unassembled WGS sequence"/>
</dbReference>
<dbReference type="PANTHER" id="PTHR36985">
    <property type="entry name" value="TRANSLOCATION AND ASSEMBLY MODULE SUBUNIT TAMB"/>
    <property type="match status" value="1"/>
</dbReference>
<dbReference type="EMBL" id="SNZP01000004">
    <property type="protein sequence ID" value="TDR80535.1"/>
    <property type="molecule type" value="Genomic_DNA"/>
</dbReference>
<evidence type="ECO:0000256" key="3">
    <source>
        <dbReference type="ARBA" id="ARBA00022989"/>
    </source>
</evidence>
<keyword evidence="3 5" id="KW-1133">Transmembrane helix</keyword>
<accession>A0A4R7B9N9</accession>
<dbReference type="Pfam" id="PF04357">
    <property type="entry name" value="TamB"/>
    <property type="match status" value="1"/>
</dbReference>
<evidence type="ECO:0000313" key="7">
    <source>
        <dbReference type="EMBL" id="TDR80535.1"/>
    </source>
</evidence>
<keyword evidence="8" id="KW-1185">Reference proteome</keyword>
<dbReference type="InterPro" id="IPR007452">
    <property type="entry name" value="TamB_C"/>
</dbReference>
<dbReference type="RefSeq" id="WP_133679020.1">
    <property type="nucleotide sequence ID" value="NZ_SNZP01000004.1"/>
</dbReference>
<comment type="caution">
    <text evidence="7">The sequence shown here is derived from an EMBL/GenBank/DDBJ whole genome shotgun (WGS) entry which is preliminary data.</text>
</comment>
<evidence type="ECO:0000256" key="4">
    <source>
        <dbReference type="ARBA" id="ARBA00023136"/>
    </source>
</evidence>
<sequence>MTAPSPSPSPPPIRRTGRRRLLWLLPALPVLLFAALAWLTATDRGFVYLWQGIDWLSGGQLRVAQVSGTLWRGFHLGDIELRNADLQLTIDRLDVDWQPSRLWHRQLAIRRLDIGLVNYTPNPSAPPSPWPTLPSSLSLPTDVYIASLQLAGLTIGQSDMHLYDLQGDYRYAQGRHRLVLRQLRLPQASLAGQLTLADQAPFALTGQLHGTADAGSSDLALDGNLREFSVHGKVRANPVEVDLSGRFSPFAAEPFARVRQLDLRTQRVDPQAVSTHWPRAALDLAAHIEPDAAGIVRGRLDLTNHLPGPISGGRLPLSSLQSTFLLDQDTLRIDRLDAELAGGHLLIDGHVRKAALMLNLRLQNIDPRQLYAAAPQDAVNGAASLGGSLERLQLRAGLKGRLLALQADGIWRRPAGKPWSLSLNKGLISAADGELQLQGEMAANRRFVLDGTLRHGNPRALAAQWPQGDLNANLHIGGQASQPLAAELQLDLAPSRLNGAAVGGQARVSLAGARLRHVAVDLNLAGNSIKAQGAWGSAGDRLLAHLDAPALARIGFGLTGSAQGQIALSGTPAVPQVALKLEARQLRLPGLLQAQSLTLNGNLQAGGAGVFNLTGDAQRISGADWRIDSLHLATEGNRTRHRLSADAHLAVSGHPFQAVLQAEGGWPAGLLDWRGSVQTLRVTGTPDMTLLAPLAVQFGSNGVTLGSGRLQLAGATVVFDGLTRRPDGRLVSRGRLDGLALAALRPWLDLPAIHSLVVGGSWALSADGTGQLTVERQGGDLALDGGARGLPLALSQARLQMGWNGARTTFEALLAAAVGHLQAQGTLALPPWRLSANAPLSARVQLDLPKLSALAALSDLAETGGALNADLTLSGPLANLQASGRIQGHDLLLRDRRTGLRLAGGTLAARLDGKTLWLDQLHFVSGKGEASASGQLRLAGGAGDALRPEAAVRVDIRQFSVFDRPDRLLVVSGQAALNVSDKLIALTGRVRADQGRLALPKSGTPSLSDDVVVLGRPVPQSALAQLPVSVDLMLDLGDRFAFTGPGLNVELSGQVQVSAHQGMAPSARGRVNVVKGSYKAYGQELEIDTGTITFVGPLDNPNLNVRARRHLSPVGAGVEVLGSVSQPRLRLIADEDLGLSERDKLSWLLLGHAADDSAQDSNFLALAASQFAAGSLNDKVGLFDDLGLTRKESKTLLNGTVSPAEQVLTVGKQLTRTFYLGYEYGLTSSQQAVKLMYQLSGKWSLLLRVGNNASAESRYTLRFD</sequence>
<protein>
    <submittedName>
        <fullName evidence="7">Autotransporter secretion inner membrane protein TamB</fullName>
    </submittedName>
</protein>
<dbReference type="GO" id="GO:0009306">
    <property type="term" value="P:protein secretion"/>
    <property type="evidence" value="ECO:0007669"/>
    <property type="project" value="InterPro"/>
</dbReference>
<feature type="transmembrane region" description="Helical" evidence="5">
    <location>
        <begin position="21"/>
        <end position="41"/>
    </location>
</feature>
<reference evidence="7 8" key="1">
    <citation type="submission" date="2019-03" db="EMBL/GenBank/DDBJ databases">
        <title>Genomic Encyclopedia of Type Strains, Phase III (KMG-III): the genomes of soil and plant-associated and newly described type strains.</title>
        <authorList>
            <person name="Whitman W."/>
        </authorList>
    </citation>
    <scope>NUCLEOTIDE SEQUENCE [LARGE SCALE GENOMIC DNA]</scope>
    <source>
        <strain evidence="7 8">CECT 8976</strain>
    </source>
</reference>
<evidence type="ECO:0000259" key="6">
    <source>
        <dbReference type="Pfam" id="PF04357"/>
    </source>
</evidence>
<name>A0A4R7B9N9_9NEIS</name>
<keyword evidence="4 5" id="KW-0472">Membrane</keyword>
<comment type="subcellular location">
    <subcellularLocation>
        <location evidence="1">Membrane</location>
        <topology evidence="1">Single-pass membrane protein</topology>
    </subcellularLocation>
</comment>
<feature type="domain" description="Translocation and assembly module TamB C-terminal" evidence="6">
    <location>
        <begin position="925"/>
        <end position="1262"/>
    </location>
</feature>
<dbReference type="GO" id="GO:0005886">
    <property type="term" value="C:plasma membrane"/>
    <property type="evidence" value="ECO:0007669"/>
    <property type="project" value="InterPro"/>
</dbReference>
<proteinExistence type="predicted"/>